<dbReference type="PROSITE" id="PS50240">
    <property type="entry name" value="TRYPSIN_DOM"/>
    <property type="match status" value="1"/>
</dbReference>
<dbReference type="PRINTS" id="PR00722">
    <property type="entry name" value="CHYMOTRYPSIN"/>
</dbReference>
<organism evidence="3 4">
    <name type="scientific">Todus mexicanus</name>
    <name type="common">Puerto Rican tody</name>
    <dbReference type="NCBI Taxonomy" id="135184"/>
    <lineage>
        <taxon>Eukaryota</taxon>
        <taxon>Metazoa</taxon>
        <taxon>Chordata</taxon>
        <taxon>Craniata</taxon>
        <taxon>Vertebrata</taxon>
        <taxon>Euteleostomi</taxon>
        <taxon>Archelosauria</taxon>
        <taxon>Archosauria</taxon>
        <taxon>Dinosauria</taxon>
        <taxon>Saurischia</taxon>
        <taxon>Theropoda</taxon>
        <taxon>Coelurosauria</taxon>
        <taxon>Aves</taxon>
        <taxon>Neognathae</taxon>
        <taxon>Neoaves</taxon>
        <taxon>Telluraves</taxon>
        <taxon>Coraciimorphae</taxon>
        <taxon>Coraciiformes</taxon>
        <taxon>Todidae</taxon>
        <taxon>Todus</taxon>
    </lineage>
</organism>
<dbReference type="InterPro" id="IPR009003">
    <property type="entry name" value="Peptidase_S1_PA"/>
</dbReference>
<dbReference type="OrthoDB" id="10059102at2759"/>
<evidence type="ECO:0000256" key="1">
    <source>
        <dbReference type="ARBA" id="ARBA00023157"/>
    </source>
</evidence>
<dbReference type="PANTHER" id="PTHR24271">
    <property type="entry name" value="KALLIKREIN-RELATED"/>
    <property type="match status" value="1"/>
</dbReference>
<keyword evidence="1" id="KW-1015">Disulfide bond</keyword>
<dbReference type="EMBL" id="WEIS01041575">
    <property type="protein sequence ID" value="NWI65873.1"/>
    <property type="molecule type" value="Genomic_DNA"/>
</dbReference>
<dbReference type="AlphaFoldDB" id="A0A851DBT8"/>
<dbReference type="InterPro" id="IPR001254">
    <property type="entry name" value="Trypsin_dom"/>
</dbReference>
<keyword evidence="4" id="KW-1185">Reference proteome</keyword>
<feature type="non-terminal residue" evidence="3">
    <location>
        <position position="1"/>
    </location>
</feature>
<feature type="non-terminal residue" evidence="3">
    <location>
        <position position="198"/>
    </location>
</feature>
<gene>
    <name evidence="3" type="primary">Bdmd1</name>
    <name evidence="3" type="ORF">TODMEX_R07299</name>
</gene>
<accession>A0A851DBT8</accession>
<sequence>FMAYLRGQNKVCGGFLVSQNWVMTAAQCYDHKPLTVTLGARTTQRREEGQQTFQVAKYCCHPKFNRKTKQNDILLLKLELPANKTNEFRTIEFEKNKYDVEMGCNVAGWDDQTHTPTLYKANITVMKRRQCSNANIGYHGDLICGHRSPPWVPGKDDVGDPLICRGKARGIFSYSQNNGVSFYTSIASYAGWIDDVMR</sequence>
<dbReference type="PANTHER" id="PTHR24271:SF90">
    <property type="entry name" value="PEPTIDASE S1 DOMAIN-CONTAINING PROTEIN"/>
    <property type="match status" value="1"/>
</dbReference>
<dbReference type="Pfam" id="PF00089">
    <property type="entry name" value="Trypsin"/>
    <property type="match status" value="1"/>
</dbReference>
<dbReference type="SUPFAM" id="SSF50494">
    <property type="entry name" value="Trypsin-like serine proteases"/>
    <property type="match status" value="1"/>
</dbReference>
<dbReference type="InterPro" id="IPR001314">
    <property type="entry name" value="Peptidase_S1A"/>
</dbReference>
<proteinExistence type="predicted"/>
<protein>
    <submittedName>
        <fullName evidence="3">DDN1 protein</fullName>
    </submittedName>
</protein>
<dbReference type="Proteomes" id="UP000660247">
    <property type="component" value="Unassembled WGS sequence"/>
</dbReference>
<dbReference type="GO" id="GO:0006508">
    <property type="term" value="P:proteolysis"/>
    <property type="evidence" value="ECO:0007669"/>
    <property type="project" value="InterPro"/>
</dbReference>
<name>A0A851DBT8_TODME</name>
<dbReference type="GO" id="GO:0004252">
    <property type="term" value="F:serine-type endopeptidase activity"/>
    <property type="evidence" value="ECO:0007669"/>
    <property type="project" value="InterPro"/>
</dbReference>
<evidence type="ECO:0000313" key="4">
    <source>
        <dbReference type="Proteomes" id="UP000660247"/>
    </source>
</evidence>
<dbReference type="FunFam" id="2.40.10.10:FF:000005">
    <property type="entry name" value="Serine protease 37"/>
    <property type="match status" value="1"/>
</dbReference>
<reference evidence="3" key="1">
    <citation type="submission" date="2019-10" db="EMBL/GenBank/DDBJ databases">
        <title>Bird 10,000 Genomes (B10K) Project - Family phase.</title>
        <authorList>
            <person name="Zhang G."/>
        </authorList>
    </citation>
    <scope>NUCLEOTIDE SEQUENCE</scope>
    <source>
        <strain evidence="3">B10K-DU-002-69</strain>
        <tissue evidence="3">Muscle</tissue>
    </source>
</reference>
<dbReference type="SMART" id="SM00020">
    <property type="entry name" value="Tryp_SPc"/>
    <property type="match status" value="1"/>
</dbReference>
<dbReference type="InterPro" id="IPR043504">
    <property type="entry name" value="Peptidase_S1_PA_chymotrypsin"/>
</dbReference>
<dbReference type="CDD" id="cd00190">
    <property type="entry name" value="Tryp_SPc"/>
    <property type="match status" value="1"/>
</dbReference>
<comment type="caution">
    <text evidence="3">The sequence shown here is derived from an EMBL/GenBank/DDBJ whole genome shotgun (WGS) entry which is preliminary data.</text>
</comment>
<dbReference type="Gene3D" id="2.40.10.10">
    <property type="entry name" value="Trypsin-like serine proteases"/>
    <property type="match status" value="2"/>
</dbReference>
<evidence type="ECO:0000259" key="2">
    <source>
        <dbReference type="PROSITE" id="PS50240"/>
    </source>
</evidence>
<feature type="domain" description="Peptidase S1" evidence="2">
    <location>
        <begin position="1"/>
        <end position="198"/>
    </location>
</feature>
<evidence type="ECO:0000313" key="3">
    <source>
        <dbReference type="EMBL" id="NWI65873.1"/>
    </source>
</evidence>